<dbReference type="PANTHER" id="PTHR38600:SF2">
    <property type="entry name" value="SLL0088 PROTEIN"/>
    <property type="match status" value="1"/>
</dbReference>
<dbReference type="SUPFAM" id="SSF46785">
    <property type="entry name" value="Winged helix' DNA-binding domain"/>
    <property type="match status" value="1"/>
</dbReference>
<dbReference type="Proteomes" id="UP000474967">
    <property type="component" value="Unassembled WGS sequence"/>
</dbReference>
<dbReference type="GO" id="GO:0003700">
    <property type="term" value="F:DNA-binding transcription factor activity"/>
    <property type="evidence" value="ECO:0007669"/>
    <property type="project" value="InterPro"/>
</dbReference>
<keyword evidence="4" id="KW-1185">Reference proteome</keyword>
<feature type="domain" description="HTH arsR-type" evidence="2">
    <location>
        <begin position="2"/>
        <end position="96"/>
    </location>
</feature>
<evidence type="ECO:0000256" key="1">
    <source>
        <dbReference type="SAM" id="MobiDB-lite"/>
    </source>
</evidence>
<dbReference type="SMART" id="SM00418">
    <property type="entry name" value="HTH_ARSR"/>
    <property type="match status" value="1"/>
</dbReference>
<dbReference type="EMBL" id="JAAGWY010000001">
    <property type="protein sequence ID" value="NEN04558.1"/>
    <property type="molecule type" value="Genomic_DNA"/>
</dbReference>
<dbReference type="NCBIfam" id="NF033788">
    <property type="entry name" value="HTH_metalloreg"/>
    <property type="match status" value="1"/>
</dbReference>
<evidence type="ECO:0000313" key="4">
    <source>
        <dbReference type="Proteomes" id="UP000474967"/>
    </source>
</evidence>
<sequence>MGTPARTQTLDRVFSAISDPTRREILTRLSAADERVTDVARHFSISLNSVSKHVRVLEQAGLVSRSVRGRNHVLSLNAAPMAEAADWIEYYRVFWTDRLASLDRFVTGTLASGTAPSATPTSTTPSDTSTTTTDKGASA</sequence>
<evidence type="ECO:0000313" key="3">
    <source>
        <dbReference type="EMBL" id="NEN04558.1"/>
    </source>
</evidence>
<organism evidence="3 4">
    <name type="scientific">Leifsonia tongyongensis</name>
    <dbReference type="NCBI Taxonomy" id="1268043"/>
    <lineage>
        <taxon>Bacteria</taxon>
        <taxon>Bacillati</taxon>
        <taxon>Actinomycetota</taxon>
        <taxon>Actinomycetes</taxon>
        <taxon>Micrococcales</taxon>
        <taxon>Microbacteriaceae</taxon>
        <taxon>Leifsonia</taxon>
    </lineage>
</organism>
<name>A0A6L9XU72_9MICO</name>
<comment type="caution">
    <text evidence="3">The sequence shown here is derived from an EMBL/GenBank/DDBJ whole genome shotgun (WGS) entry which is preliminary data.</text>
</comment>
<dbReference type="InterPro" id="IPR036388">
    <property type="entry name" value="WH-like_DNA-bd_sf"/>
</dbReference>
<dbReference type="AlphaFoldDB" id="A0A6L9XU72"/>
<evidence type="ECO:0000259" key="2">
    <source>
        <dbReference type="PROSITE" id="PS50987"/>
    </source>
</evidence>
<dbReference type="PROSITE" id="PS50987">
    <property type="entry name" value="HTH_ARSR_2"/>
    <property type="match status" value="1"/>
</dbReference>
<dbReference type="CDD" id="cd00090">
    <property type="entry name" value="HTH_ARSR"/>
    <property type="match status" value="1"/>
</dbReference>
<gene>
    <name evidence="3" type="ORF">G3T36_01605</name>
</gene>
<accession>A0A6L9XU72</accession>
<protein>
    <submittedName>
        <fullName evidence="3">Helix-turn-helix transcriptional regulator</fullName>
    </submittedName>
</protein>
<reference evidence="3 4" key="1">
    <citation type="journal article" date="2014" name="J. Microbiol.">
        <title>Diaminobutyricibacter tongyongensis gen. nov., sp. nov. and Homoserinibacter gongjuensis gen. nov., sp. nov. belong to the family Microbacteriaceae.</title>
        <authorList>
            <person name="Kim S.J."/>
            <person name="Ahn J.H."/>
            <person name="Weon H.Y."/>
            <person name="Hamada M."/>
            <person name="Suzuki K."/>
            <person name="Kwon S.W."/>
        </authorList>
    </citation>
    <scope>NUCLEOTIDE SEQUENCE [LARGE SCALE GENOMIC DNA]</scope>
    <source>
        <strain evidence="3 4">NBRC 108724</strain>
    </source>
</reference>
<dbReference type="PANTHER" id="PTHR38600">
    <property type="entry name" value="TRANSCRIPTIONAL REGULATORY PROTEIN"/>
    <property type="match status" value="1"/>
</dbReference>
<dbReference type="InterPro" id="IPR001845">
    <property type="entry name" value="HTH_ArsR_DNA-bd_dom"/>
</dbReference>
<dbReference type="Pfam" id="PF12840">
    <property type="entry name" value="HTH_20"/>
    <property type="match status" value="1"/>
</dbReference>
<dbReference type="InterPro" id="IPR036390">
    <property type="entry name" value="WH_DNA-bd_sf"/>
</dbReference>
<dbReference type="Gene3D" id="1.10.10.10">
    <property type="entry name" value="Winged helix-like DNA-binding domain superfamily/Winged helix DNA-binding domain"/>
    <property type="match status" value="1"/>
</dbReference>
<feature type="region of interest" description="Disordered" evidence="1">
    <location>
        <begin position="110"/>
        <end position="139"/>
    </location>
</feature>
<proteinExistence type="predicted"/>
<dbReference type="InterPro" id="IPR011991">
    <property type="entry name" value="ArsR-like_HTH"/>
</dbReference>
<dbReference type="PRINTS" id="PR00778">
    <property type="entry name" value="HTHARSR"/>
</dbReference>